<accession>A0A0K2SZ78</accession>
<reference evidence="1" key="1">
    <citation type="submission" date="2014-05" db="EMBL/GenBank/DDBJ databases">
        <authorList>
            <person name="Chronopoulou M."/>
        </authorList>
    </citation>
    <scope>NUCLEOTIDE SEQUENCE</scope>
    <source>
        <tissue evidence="1">Whole organism</tissue>
    </source>
</reference>
<organism evidence="1">
    <name type="scientific">Lepeophtheirus salmonis</name>
    <name type="common">Salmon louse</name>
    <name type="synonym">Caligus salmonis</name>
    <dbReference type="NCBI Taxonomy" id="72036"/>
    <lineage>
        <taxon>Eukaryota</taxon>
        <taxon>Metazoa</taxon>
        <taxon>Ecdysozoa</taxon>
        <taxon>Arthropoda</taxon>
        <taxon>Crustacea</taxon>
        <taxon>Multicrustacea</taxon>
        <taxon>Hexanauplia</taxon>
        <taxon>Copepoda</taxon>
        <taxon>Siphonostomatoida</taxon>
        <taxon>Caligidae</taxon>
        <taxon>Lepeophtheirus</taxon>
    </lineage>
</organism>
<dbReference type="AlphaFoldDB" id="A0A0K2SZ78"/>
<evidence type="ECO:0000313" key="1">
    <source>
        <dbReference type="EMBL" id="CDW19089.1"/>
    </source>
</evidence>
<sequence length="38" mass="4320">MRGAADILLQDTPYSKVHGVTIRAEERPHRGRPEVSYI</sequence>
<dbReference type="EMBL" id="HACA01001728">
    <property type="protein sequence ID" value="CDW19089.1"/>
    <property type="molecule type" value="Transcribed_RNA"/>
</dbReference>
<protein>
    <submittedName>
        <fullName evidence="1">Uncharacterized protein</fullName>
    </submittedName>
</protein>
<name>A0A0K2SZ78_LEPSM</name>
<proteinExistence type="predicted"/>